<accession>A0ABD6T5Y0</accession>
<feature type="transmembrane region" description="Helical" evidence="1">
    <location>
        <begin position="73"/>
        <end position="96"/>
    </location>
</feature>
<keyword evidence="1" id="KW-1133">Transmembrane helix</keyword>
<protein>
    <submittedName>
        <fullName evidence="2">Uncharacterized protein</fullName>
    </submittedName>
</protein>
<sequence>MKAIKFFVTITLEFVGIYLFSKMVGWSFMEAFFLGSLAIFGVIWLLALNINLNANMDHTIYKTGIVKPFQFIWSPYIMGTISLIAISLITSIIYYIPYFT</sequence>
<evidence type="ECO:0000313" key="3">
    <source>
        <dbReference type="Proteomes" id="UP000221918"/>
    </source>
</evidence>
<comment type="caution">
    <text evidence="2">The sequence shown here is derived from an EMBL/GenBank/DDBJ whole genome shotgun (WGS) entry which is preliminary data.</text>
</comment>
<name>A0ABD6T5Y0_9BACI</name>
<dbReference type="AlphaFoldDB" id="A0ABD6T5Y0"/>
<dbReference type="EMBL" id="NUTL01000054">
    <property type="protein sequence ID" value="PHE96254.1"/>
    <property type="molecule type" value="Genomic_DNA"/>
</dbReference>
<evidence type="ECO:0000256" key="1">
    <source>
        <dbReference type="SAM" id="Phobius"/>
    </source>
</evidence>
<evidence type="ECO:0000313" key="2">
    <source>
        <dbReference type="EMBL" id="PHE96254.1"/>
    </source>
</evidence>
<dbReference type="KEGG" id="bmyc:DJ92_1299"/>
<keyword evidence="1" id="KW-0472">Membrane</keyword>
<proteinExistence type="predicted"/>
<feature type="transmembrane region" description="Helical" evidence="1">
    <location>
        <begin position="31"/>
        <end position="52"/>
    </location>
</feature>
<dbReference type="Proteomes" id="UP000221918">
    <property type="component" value="Unassembled WGS sequence"/>
</dbReference>
<keyword evidence="1" id="KW-0812">Transmembrane</keyword>
<reference evidence="2 3" key="1">
    <citation type="submission" date="2017-09" db="EMBL/GenBank/DDBJ databases">
        <title>Large-scale bioinformatics analysis of Bacillus genomes uncovers conserved roles of natural products in bacterial physiology.</title>
        <authorList>
            <consortium name="Agbiome Team Llc"/>
            <person name="Bleich R.M."/>
            <person name="Grubbs K.J."/>
            <person name="Santa Maria K.C."/>
            <person name="Allen S.E."/>
            <person name="Farag S."/>
            <person name="Shank E.A."/>
            <person name="Bowers A."/>
        </authorList>
    </citation>
    <scope>NUCLEOTIDE SEQUENCE [LARGE SCALE GENOMIC DNA]</scope>
    <source>
        <strain evidence="2 3">AFS037265</strain>
    </source>
</reference>
<dbReference type="RefSeq" id="WP_018780777.1">
    <property type="nucleotide sequence ID" value="NZ_CP007626.1"/>
</dbReference>
<gene>
    <name evidence="2" type="ORF">COF81_13430</name>
</gene>
<organism evidence="2 3">
    <name type="scientific">Bacillus pseudomycoides</name>
    <dbReference type="NCBI Taxonomy" id="64104"/>
    <lineage>
        <taxon>Bacteria</taxon>
        <taxon>Bacillati</taxon>
        <taxon>Bacillota</taxon>
        <taxon>Bacilli</taxon>
        <taxon>Bacillales</taxon>
        <taxon>Bacillaceae</taxon>
        <taxon>Bacillus</taxon>
        <taxon>Bacillus cereus group</taxon>
    </lineage>
</organism>
<dbReference type="GeneID" id="34218739"/>
<feature type="transmembrane region" description="Helical" evidence="1">
    <location>
        <begin position="7"/>
        <end position="25"/>
    </location>
</feature>